<dbReference type="Proteomes" id="UP000649753">
    <property type="component" value="Unassembled WGS sequence"/>
</dbReference>
<dbReference type="EC" id="1.14.13.127" evidence="4"/>
<dbReference type="InterPro" id="IPR050631">
    <property type="entry name" value="PheA/TfdB_FAD_monoxygenase"/>
</dbReference>
<evidence type="ECO:0000259" key="3">
    <source>
        <dbReference type="Pfam" id="PF01494"/>
    </source>
</evidence>
<dbReference type="AlphaFoldDB" id="A0A927R3T4"/>
<reference evidence="4" key="1">
    <citation type="submission" date="2020-10" db="EMBL/GenBank/DDBJ databases">
        <title>Sequencing the genomes of 1000 actinobacteria strains.</title>
        <authorList>
            <person name="Klenk H.-P."/>
        </authorList>
    </citation>
    <scope>NUCLEOTIDE SEQUENCE</scope>
    <source>
        <strain evidence="4">DSM 46832</strain>
    </source>
</reference>
<comment type="caution">
    <text evidence="4">The sequence shown here is derived from an EMBL/GenBank/DDBJ whole genome shotgun (WGS) entry which is preliminary data.</text>
</comment>
<feature type="region of interest" description="Disordered" evidence="2">
    <location>
        <begin position="412"/>
        <end position="431"/>
    </location>
</feature>
<dbReference type="GO" id="GO:0071949">
    <property type="term" value="F:FAD binding"/>
    <property type="evidence" value="ECO:0007669"/>
    <property type="project" value="InterPro"/>
</dbReference>
<dbReference type="InterPro" id="IPR036188">
    <property type="entry name" value="FAD/NAD-bd_sf"/>
</dbReference>
<keyword evidence="1 4" id="KW-0560">Oxidoreductase</keyword>
<evidence type="ECO:0000256" key="2">
    <source>
        <dbReference type="SAM" id="MobiDB-lite"/>
    </source>
</evidence>
<dbReference type="InterPro" id="IPR002938">
    <property type="entry name" value="FAD-bd"/>
</dbReference>
<dbReference type="PANTHER" id="PTHR43476:SF3">
    <property type="entry name" value="FAD-BINDING MONOOXYGENASE"/>
    <property type="match status" value="1"/>
</dbReference>
<protein>
    <submittedName>
        <fullName evidence="4">3-(3-hydroxy-phenyl)propionate hydroxylase</fullName>
        <ecNumber evidence="4">1.14.13.127</ecNumber>
    </submittedName>
</protein>
<dbReference type="PANTHER" id="PTHR43476">
    <property type="entry name" value="3-(3-HYDROXY-PHENYL)PROPIONATE/3-HYDROXYCINNAMIC ACID HYDROXYLASE"/>
    <property type="match status" value="1"/>
</dbReference>
<evidence type="ECO:0000313" key="4">
    <source>
        <dbReference type="EMBL" id="MBE1485849.1"/>
    </source>
</evidence>
<name>A0A927R3T4_9ACTN</name>
<dbReference type="SUPFAM" id="SSF51905">
    <property type="entry name" value="FAD/NAD(P)-binding domain"/>
    <property type="match status" value="1"/>
</dbReference>
<proteinExistence type="predicted"/>
<sequence>MTDVDVLIAGYGPVGATLAALLGRRGVATMVVDPGGEPYPLPRAAVLDAEVLRVLVGLPGAADLGRWAVEVHHSRFLAPDRTVLISMSPVASGFGLPAAALIDQPELEAALREGIDTLPGVTVRLGRSVAALEPAGDHVRVGLDDGTTVRARWVVGCDGASSTVRRLADLPFHGQSYAVPWLVVDAETDETDVEASTSMVLDPRRPLVTMASAGRRRWEWMLHPGEDPAELGAPESVRRLVAGWIDPDTIRIRRVTVFTFHSRQATHWRRGRILLAGDAAHLMPPFAGQGLASGIRDVQSLAWRLADVLGGLADDGLLAGYERERRPHVAELVRVSLGVGRVLQTGNRGLSAVLRLLIRAVAAIPGMPARAARQGRPRPALPKGTGGVLPGAGRMLPNPLVGTVDGGPARAAAPVGTVDGGPAPAAAPGGPDGPVRLDELLGPGWAVIGLGCDPLAGADAAALAWVDARAAVTLTTGRADDPRRPDSRWIEDGTGALGAGPAVLVVRPDRFLLGSLPPPLYGRDLDRAIRSLGGTGEG</sequence>
<gene>
    <name evidence="4" type="ORF">H4W31_001487</name>
</gene>
<dbReference type="RefSeq" id="WP_192765974.1">
    <property type="nucleotide sequence ID" value="NZ_JADBEB010000001.1"/>
</dbReference>
<dbReference type="NCBIfam" id="NF004829">
    <property type="entry name" value="PRK06183.1-3"/>
    <property type="match status" value="1"/>
</dbReference>
<feature type="domain" description="FAD-binding" evidence="3">
    <location>
        <begin position="3"/>
        <end position="334"/>
    </location>
</feature>
<accession>A0A927R3T4</accession>
<evidence type="ECO:0000256" key="1">
    <source>
        <dbReference type="ARBA" id="ARBA00023002"/>
    </source>
</evidence>
<dbReference type="Gene3D" id="3.30.70.2450">
    <property type="match status" value="1"/>
</dbReference>
<keyword evidence="5" id="KW-1185">Reference proteome</keyword>
<feature type="region of interest" description="Disordered" evidence="2">
    <location>
        <begin position="371"/>
        <end position="394"/>
    </location>
</feature>
<organism evidence="4 5">
    <name type="scientific">Plantactinospora soyae</name>
    <dbReference type="NCBI Taxonomy" id="1544732"/>
    <lineage>
        <taxon>Bacteria</taxon>
        <taxon>Bacillati</taxon>
        <taxon>Actinomycetota</taxon>
        <taxon>Actinomycetes</taxon>
        <taxon>Micromonosporales</taxon>
        <taxon>Micromonosporaceae</taxon>
        <taxon>Plantactinospora</taxon>
    </lineage>
</organism>
<dbReference type="EMBL" id="JADBEB010000001">
    <property type="protein sequence ID" value="MBE1485849.1"/>
    <property type="molecule type" value="Genomic_DNA"/>
</dbReference>
<dbReference type="PRINTS" id="PR00420">
    <property type="entry name" value="RNGMNOXGNASE"/>
</dbReference>
<dbReference type="Gene3D" id="3.50.50.60">
    <property type="entry name" value="FAD/NAD(P)-binding domain"/>
    <property type="match status" value="1"/>
</dbReference>
<feature type="compositionally biased region" description="Low complexity" evidence="2">
    <location>
        <begin position="412"/>
        <end position="429"/>
    </location>
</feature>
<dbReference type="GO" id="GO:0019622">
    <property type="term" value="P:3-(3-hydroxy)phenylpropionate catabolic process"/>
    <property type="evidence" value="ECO:0007669"/>
    <property type="project" value="TreeGrafter"/>
</dbReference>
<dbReference type="GO" id="GO:0008688">
    <property type="term" value="F:3-(3-hydroxyphenyl)propionate hydroxylase activity"/>
    <property type="evidence" value="ECO:0007669"/>
    <property type="project" value="UniProtKB-EC"/>
</dbReference>
<evidence type="ECO:0000313" key="5">
    <source>
        <dbReference type="Proteomes" id="UP000649753"/>
    </source>
</evidence>
<feature type="compositionally biased region" description="Low complexity" evidence="2">
    <location>
        <begin position="371"/>
        <end position="382"/>
    </location>
</feature>
<dbReference type="Pfam" id="PF01494">
    <property type="entry name" value="FAD_binding_3"/>
    <property type="match status" value="1"/>
</dbReference>